<evidence type="ECO:0000259" key="13">
    <source>
        <dbReference type="Pfam" id="PF00349"/>
    </source>
</evidence>
<dbReference type="GO" id="GO:0019158">
    <property type="term" value="F:mannokinase activity"/>
    <property type="evidence" value="ECO:0007669"/>
    <property type="project" value="TreeGrafter"/>
</dbReference>
<dbReference type="AlphaFoldDB" id="A0A8H6RDY9"/>
<dbReference type="Pfam" id="PF00349">
    <property type="entry name" value="Hexokinase_1"/>
    <property type="match status" value="1"/>
</dbReference>
<dbReference type="GO" id="GO:0006013">
    <property type="term" value="P:mannose metabolic process"/>
    <property type="evidence" value="ECO:0007669"/>
    <property type="project" value="TreeGrafter"/>
</dbReference>
<dbReference type="UniPathway" id="UPA00109">
    <property type="reaction ID" value="UER00180"/>
</dbReference>
<name>A0A8H6RDY9_9PEZI</name>
<comment type="similarity">
    <text evidence="3 12">Belongs to the hexokinase family.</text>
</comment>
<evidence type="ECO:0000256" key="9">
    <source>
        <dbReference type="ARBA" id="ARBA00044613"/>
    </source>
</evidence>
<evidence type="ECO:0000256" key="8">
    <source>
        <dbReference type="ARBA" id="ARBA00023152"/>
    </source>
</evidence>
<dbReference type="EC" id="2.7.1.-" evidence="12"/>
<dbReference type="GO" id="GO:0004340">
    <property type="term" value="F:glucokinase activity"/>
    <property type="evidence" value="ECO:0007669"/>
    <property type="project" value="TreeGrafter"/>
</dbReference>
<dbReference type="InterPro" id="IPR043129">
    <property type="entry name" value="ATPase_NBD"/>
</dbReference>
<dbReference type="Pfam" id="PF03727">
    <property type="entry name" value="Hexokinase_2"/>
    <property type="match status" value="1"/>
</dbReference>
<dbReference type="GO" id="GO:0001678">
    <property type="term" value="P:intracellular glucose homeostasis"/>
    <property type="evidence" value="ECO:0007669"/>
    <property type="project" value="InterPro"/>
</dbReference>
<evidence type="ECO:0000256" key="4">
    <source>
        <dbReference type="ARBA" id="ARBA00022679"/>
    </source>
</evidence>
<feature type="domain" description="Hexokinase C-terminal" evidence="14">
    <location>
        <begin position="254"/>
        <end position="492"/>
    </location>
</feature>
<protein>
    <recommendedName>
        <fullName evidence="12">Phosphotransferase</fullName>
        <ecNumber evidence="12">2.7.1.-</ecNumber>
    </recommendedName>
</protein>
<dbReference type="SUPFAM" id="SSF53067">
    <property type="entry name" value="Actin-like ATPase domain"/>
    <property type="match status" value="2"/>
</dbReference>
<comment type="catalytic activity">
    <reaction evidence="9">
        <text>a D-hexose + ATP = a D-hexose 6-phosphate + ADP + H(+)</text>
        <dbReference type="Rhea" id="RHEA:22740"/>
        <dbReference type="ChEBI" id="CHEBI:4194"/>
        <dbReference type="ChEBI" id="CHEBI:15378"/>
        <dbReference type="ChEBI" id="CHEBI:30616"/>
        <dbReference type="ChEBI" id="CHEBI:229467"/>
        <dbReference type="ChEBI" id="CHEBI:456216"/>
        <dbReference type="EC" id="2.7.1.1"/>
    </reaction>
    <physiologicalReaction direction="left-to-right" evidence="9">
        <dbReference type="Rhea" id="RHEA:22741"/>
    </physiologicalReaction>
</comment>
<dbReference type="GO" id="GO:0005739">
    <property type="term" value="C:mitochondrion"/>
    <property type="evidence" value="ECO:0007669"/>
    <property type="project" value="TreeGrafter"/>
</dbReference>
<keyword evidence="7 12" id="KW-0067">ATP-binding</keyword>
<dbReference type="GO" id="GO:0006096">
    <property type="term" value="P:glycolytic process"/>
    <property type="evidence" value="ECO:0007669"/>
    <property type="project" value="UniProtKB-UniPathway"/>
</dbReference>
<dbReference type="GO" id="GO:0008865">
    <property type="term" value="F:fructokinase activity"/>
    <property type="evidence" value="ECO:0007669"/>
    <property type="project" value="TreeGrafter"/>
</dbReference>
<evidence type="ECO:0000256" key="3">
    <source>
        <dbReference type="ARBA" id="ARBA00009225"/>
    </source>
</evidence>
<keyword evidence="5 12" id="KW-0547">Nucleotide-binding</keyword>
<dbReference type="PANTHER" id="PTHR19443:SF16">
    <property type="entry name" value="HEXOKINASE TYPE 1-RELATED"/>
    <property type="match status" value="1"/>
</dbReference>
<dbReference type="Gene3D" id="1.10.287.1250">
    <property type="match status" value="1"/>
</dbReference>
<evidence type="ECO:0000256" key="1">
    <source>
        <dbReference type="ARBA" id="ARBA00004888"/>
    </source>
</evidence>
<evidence type="ECO:0000313" key="15">
    <source>
        <dbReference type="EMBL" id="KAF7189333.1"/>
    </source>
</evidence>
<evidence type="ECO:0000256" key="12">
    <source>
        <dbReference type="RuleBase" id="RU362007"/>
    </source>
</evidence>
<comment type="pathway">
    <text evidence="1">Carbohydrate degradation; glycolysis; D-glyceraldehyde 3-phosphate and glycerone phosphate from D-glucose: step 1/4.</text>
</comment>
<comment type="catalytic activity">
    <reaction evidence="10">
        <text>D-fructose + ATP = D-fructose 6-phosphate + ADP + H(+)</text>
        <dbReference type="Rhea" id="RHEA:16125"/>
        <dbReference type="ChEBI" id="CHEBI:15378"/>
        <dbReference type="ChEBI" id="CHEBI:30616"/>
        <dbReference type="ChEBI" id="CHEBI:37721"/>
        <dbReference type="ChEBI" id="CHEBI:61527"/>
        <dbReference type="ChEBI" id="CHEBI:456216"/>
        <dbReference type="EC" id="2.7.1.1"/>
    </reaction>
    <physiologicalReaction direction="left-to-right" evidence="10">
        <dbReference type="Rhea" id="RHEA:16126"/>
    </physiologicalReaction>
</comment>
<dbReference type="GO" id="GO:0006006">
    <property type="term" value="P:glucose metabolic process"/>
    <property type="evidence" value="ECO:0007669"/>
    <property type="project" value="TreeGrafter"/>
</dbReference>
<evidence type="ECO:0000259" key="14">
    <source>
        <dbReference type="Pfam" id="PF03727"/>
    </source>
</evidence>
<dbReference type="GO" id="GO:0005524">
    <property type="term" value="F:ATP binding"/>
    <property type="evidence" value="ECO:0007669"/>
    <property type="project" value="UniProtKB-UniRule"/>
</dbReference>
<accession>A0A8H6RDY9</accession>
<feature type="domain" description="Hexokinase N-terminal" evidence="13">
    <location>
        <begin position="50"/>
        <end position="247"/>
    </location>
</feature>
<dbReference type="GO" id="GO:0005829">
    <property type="term" value="C:cytosol"/>
    <property type="evidence" value="ECO:0007669"/>
    <property type="project" value="TreeGrafter"/>
</dbReference>
<evidence type="ECO:0000256" key="5">
    <source>
        <dbReference type="ARBA" id="ARBA00022741"/>
    </source>
</evidence>
<reference evidence="15" key="1">
    <citation type="submission" date="2020-04" db="EMBL/GenBank/DDBJ databases">
        <title>Draft genome resource of the tomato pathogen Pseudocercospora fuligena.</title>
        <authorList>
            <person name="Zaccaron A."/>
        </authorList>
    </citation>
    <scope>NUCLEOTIDE SEQUENCE</scope>
    <source>
        <strain evidence="15">PF001</strain>
    </source>
</reference>
<evidence type="ECO:0000256" key="10">
    <source>
        <dbReference type="ARBA" id="ARBA00047905"/>
    </source>
</evidence>
<keyword evidence="16" id="KW-1185">Reference proteome</keyword>
<dbReference type="GO" id="GO:0005536">
    <property type="term" value="F:D-glucose binding"/>
    <property type="evidence" value="ECO:0007669"/>
    <property type="project" value="InterPro"/>
</dbReference>
<dbReference type="OrthoDB" id="419537at2759"/>
<dbReference type="PRINTS" id="PR00475">
    <property type="entry name" value="HEXOKINASE"/>
</dbReference>
<keyword evidence="8 12" id="KW-0324">Glycolysis</keyword>
<evidence type="ECO:0000256" key="6">
    <source>
        <dbReference type="ARBA" id="ARBA00022777"/>
    </source>
</evidence>
<dbReference type="Gene3D" id="3.40.367.20">
    <property type="match status" value="1"/>
</dbReference>
<comment type="catalytic activity">
    <reaction evidence="11">
        <text>D-glucose + ATP = D-glucose 6-phosphate + ADP + H(+)</text>
        <dbReference type="Rhea" id="RHEA:17825"/>
        <dbReference type="ChEBI" id="CHEBI:4167"/>
        <dbReference type="ChEBI" id="CHEBI:15378"/>
        <dbReference type="ChEBI" id="CHEBI:30616"/>
        <dbReference type="ChEBI" id="CHEBI:61548"/>
        <dbReference type="ChEBI" id="CHEBI:456216"/>
        <dbReference type="EC" id="2.7.1.1"/>
    </reaction>
    <physiologicalReaction direction="left-to-right" evidence="11">
        <dbReference type="Rhea" id="RHEA:17826"/>
    </physiologicalReaction>
</comment>
<dbReference type="FunFam" id="3.40.367.20:FF:000004">
    <property type="entry name" value="Phosphotransferase"/>
    <property type="match status" value="1"/>
</dbReference>
<evidence type="ECO:0000313" key="16">
    <source>
        <dbReference type="Proteomes" id="UP000660729"/>
    </source>
</evidence>
<keyword evidence="6 12" id="KW-0418">Kinase</keyword>
<evidence type="ECO:0000256" key="11">
    <source>
        <dbReference type="ARBA" id="ARBA00048160"/>
    </source>
</evidence>
<sequence>MTRAHRKKCCDAFDLSQLSITDDLNLAFDALVHGKKSSSASLPDDMEEALQRLESEFTIQSSKLKEIISRFQEELQDGRYFKEYHEHSPMNLTWVMGWPSGRETGSFLTLDLGGTNLRVCWVELQGRGKETKLTQDQYKLSDEVKTGDAEQLWSYVAESLESFIKKHNIGGASEQPIPFGFTFSYPASQHYIDHGILQTWTKGLDIKGVEGNDAAAQLRQAMQERSLPIELIALINDTTGAMIASAYRDPQTIAGAIFGTGCNAAYMEQCKSIPKLSNTNMLENQQMAINCEYGAFDNAHKVLPRTRYDIQIDQESPRPGEQTFEKLSAGNYMGEIFRLAVVDMHDQGLLFKNQDISNLRQGYLLDTAFLSQVENDESAAQRVSKDMFKEKVEFEPTTEEMLFAKRLAIAIATRGARLCTCGIAAICKKTGTTKGHVAADGSVANKHPHFKQRWANAMAEVMDWSDDRTEDPITITSAEDGSGIGAAIIAAMTMERMKKGDMVGIQSH</sequence>
<organism evidence="15 16">
    <name type="scientific">Pseudocercospora fuligena</name>
    <dbReference type="NCBI Taxonomy" id="685502"/>
    <lineage>
        <taxon>Eukaryota</taxon>
        <taxon>Fungi</taxon>
        <taxon>Dikarya</taxon>
        <taxon>Ascomycota</taxon>
        <taxon>Pezizomycotina</taxon>
        <taxon>Dothideomycetes</taxon>
        <taxon>Dothideomycetidae</taxon>
        <taxon>Mycosphaerellales</taxon>
        <taxon>Mycosphaerellaceae</taxon>
        <taxon>Pseudocercospora</taxon>
    </lineage>
</organism>
<dbReference type="InterPro" id="IPR001312">
    <property type="entry name" value="Hexokinase"/>
</dbReference>
<dbReference type="FunFam" id="3.30.420.40:FF:000805">
    <property type="entry name" value="Hexokinase-2"/>
    <property type="match status" value="1"/>
</dbReference>
<dbReference type="PANTHER" id="PTHR19443">
    <property type="entry name" value="HEXOKINASE"/>
    <property type="match status" value="1"/>
</dbReference>
<comment type="pathway">
    <text evidence="2">Carbohydrate metabolism; hexose metabolism.</text>
</comment>
<dbReference type="Proteomes" id="UP000660729">
    <property type="component" value="Unassembled WGS sequence"/>
</dbReference>
<dbReference type="PROSITE" id="PS51748">
    <property type="entry name" value="HEXOKINASE_2"/>
    <property type="match status" value="1"/>
</dbReference>
<evidence type="ECO:0000256" key="7">
    <source>
        <dbReference type="ARBA" id="ARBA00022840"/>
    </source>
</evidence>
<gene>
    <name evidence="15" type="ORF">HII31_09311</name>
</gene>
<comment type="caution">
    <text evidence="15">The sequence shown here is derived from an EMBL/GenBank/DDBJ whole genome shotgun (WGS) entry which is preliminary data.</text>
</comment>
<dbReference type="EMBL" id="JABCIY010000191">
    <property type="protein sequence ID" value="KAF7189333.1"/>
    <property type="molecule type" value="Genomic_DNA"/>
</dbReference>
<dbReference type="Gene3D" id="3.30.420.40">
    <property type="match status" value="1"/>
</dbReference>
<evidence type="ECO:0000256" key="2">
    <source>
        <dbReference type="ARBA" id="ARBA00005028"/>
    </source>
</evidence>
<dbReference type="InterPro" id="IPR022672">
    <property type="entry name" value="Hexokinase_N"/>
</dbReference>
<dbReference type="InterPro" id="IPR022673">
    <property type="entry name" value="Hexokinase_C"/>
</dbReference>
<proteinExistence type="inferred from homology"/>
<keyword evidence="4 12" id="KW-0808">Transferase</keyword>